<organism evidence="1 2">
    <name type="scientific">Hibiscus sabdariffa</name>
    <name type="common">roselle</name>
    <dbReference type="NCBI Taxonomy" id="183260"/>
    <lineage>
        <taxon>Eukaryota</taxon>
        <taxon>Viridiplantae</taxon>
        <taxon>Streptophyta</taxon>
        <taxon>Embryophyta</taxon>
        <taxon>Tracheophyta</taxon>
        <taxon>Spermatophyta</taxon>
        <taxon>Magnoliopsida</taxon>
        <taxon>eudicotyledons</taxon>
        <taxon>Gunneridae</taxon>
        <taxon>Pentapetalae</taxon>
        <taxon>rosids</taxon>
        <taxon>malvids</taxon>
        <taxon>Malvales</taxon>
        <taxon>Malvaceae</taxon>
        <taxon>Malvoideae</taxon>
        <taxon>Hibiscus</taxon>
    </lineage>
</organism>
<accession>A0ABR2B424</accession>
<comment type="caution">
    <text evidence="1">The sequence shown here is derived from an EMBL/GenBank/DDBJ whole genome shotgun (WGS) entry which is preliminary data.</text>
</comment>
<proteinExistence type="predicted"/>
<keyword evidence="2" id="KW-1185">Reference proteome</keyword>
<evidence type="ECO:0000313" key="2">
    <source>
        <dbReference type="Proteomes" id="UP001472677"/>
    </source>
</evidence>
<gene>
    <name evidence="1" type="ORF">V6N12_021070</name>
</gene>
<reference evidence="1 2" key="1">
    <citation type="journal article" date="2024" name="G3 (Bethesda)">
        <title>Genome assembly of Hibiscus sabdariffa L. provides insights into metabolisms of medicinal natural products.</title>
        <authorList>
            <person name="Kim T."/>
        </authorList>
    </citation>
    <scope>NUCLEOTIDE SEQUENCE [LARGE SCALE GENOMIC DNA]</scope>
    <source>
        <strain evidence="1">TK-2024</strain>
        <tissue evidence="1">Old leaves</tissue>
    </source>
</reference>
<dbReference type="Proteomes" id="UP001472677">
    <property type="component" value="Unassembled WGS sequence"/>
</dbReference>
<name>A0ABR2B424_9ROSI</name>
<evidence type="ECO:0000313" key="1">
    <source>
        <dbReference type="EMBL" id="KAK8501375.1"/>
    </source>
</evidence>
<protein>
    <submittedName>
        <fullName evidence="1">Uncharacterized protein</fullName>
    </submittedName>
</protein>
<dbReference type="EMBL" id="JBBPBM010000192">
    <property type="protein sequence ID" value="KAK8501375.1"/>
    <property type="molecule type" value="Genomic_DNA"/>
</dbReference>
<sequence length="132" mass="14941">MAEAFRGGSYYNITFLASVTFDDPFLSLLQGNGGDYSIWRRFLWMLSSTTCGTFMCGLIPHCLQHFPRGTSSGMRALLEELLNRFLRTTSITRYGGSLSLAWYNHRTSSLLVSSFKSSPKRFRCATNKVDEL</sequence>